<reference evidence="2" key="1">
    <citation type="journal article" date="2019" name="Int. J. Syst. Evol. Microbiol.">
        <title>The Global Catalogue of Microorganisms (GCM) 10K type strain sequencing project: providing services to taxonomists for standard genome sequencing and annotation.</title>
        <authorList>
            <consortium name="The Broad Institute Genomics Platform"/>
            <consortium name="The Broad Institute Genome Sequencing Center for Infectious Disease"/>
            <person name="Wu L."/>
            <person name="Ma J."/>
        </authorList>
    </citation>
    <scope>NUCLEOTIDE SEQUENCE [LARGE SCALE GENOMIC DNA]</scope>
    <source>
        <strain evidence="2">JCM 17021</strain>
    </source>
</reference>
<organism evidence="1 2">
    <name type="scientific">Leifsonia kafniensis</name>
    <dbReference type="NCBI Taxonomy" id="475957"/>
    <lineage>
        <taxon>Bacteria</taxon>
        <taxon>Bacillati</taxon>
        <taxon>Actinomycetota</taxon>
        <taxon>Actinomycetes</taxon>
        <taxon>Micrococcales</taxon>
        <taxon>Microbacteriaceae</taxon>
        <taxon>Leifsonia</taxon>
    </lineage>
</organism>
<comment type="caution">
    <text evidence="1">The sequence shown here is derived from an EMBL/GenBank/DDBJ whole genome shotgun (WGS) entry which is preliminary data.</text>
</comment>
<protein>
    <submittedName>
        <fullName evidence="1">Uncharacterized protein</fullName>
    </submittedName>
</protein>
<accession>A0ABP7KV14</accession>
<dbReference type="Proteomes" id="UP001501803">
    <property type="component" value="Unassembled WGS sequence"/>
</dbReference>
<dbReference type="EMBL" id="BAABCN010000012">
    <property type="protein sequence ID" value="GAA3888679.1"/>
    <property type="molecule type" value="Genomic_DNA"/>
</dbReference>
<keyword evidence="2" id="KW-1185">Reference proteome</keyword>
<evidence type="ECO:0000313" key="1">
    <source>
        <dbReference type="EMBL" id="GAA3888679.1"/>
    </source>
</evidence>
<proteinExistence type="predicted"/>
<sequence>MLAGAQKIGDRDEVVAFQNRSEIEPGLQGSGHGEQIGELDIPQLAPKFVTDDPRALRRSKSGWHCHVQSAIALQPAGKRHAVQNRGGRVAEDTAIRHPCEVRVAPVPRGLGCGAGLAHTIKRSREVTASHTPGWETQVTRLGDVKRAIRQLERELPRS</sequence>
<gene>
    <name evidence="1" type="ORF">GCM10022381_33190</name>
</gene>
<name>A0ABP7KV14_9MICO</name>
<evidence type="ECO:0000313" key="2">
    <source>
        <dbReference type="Proteomes" id="UP001501803"/>
    </source>
</evidence>